<dbReference type="AlphaFoldDB" id="A0AAN6X1L3"/>
<keyword evidence="6" id="KW-1185">Reference proteome</keyword>
<dbReference type="SUPFAM" id="SSF55785">
    <property type="entry name" value="PYP-like sensor domain (PAS domain)"/>
    <property type="match status" value="1"/>
</dbReference>
<evidence type="ECO:0000256" key="3">
    <source>
        <dbReference type="ARBA" id="ARBA00022991"/>
    </source>
</evidence>
<dbReference type="Proteomes" id="UP001302126">
    <property type="component" value="Unassembled WGS sequence"/>
</dbReference>
<gene>
    <name evidence="5" type="ORF">QBC35DRAFT_555638</name>
</gene>
<dbReference type="EMBL" id="MU864358">
    <property type="protein sequence ID" value="KAK4191653.1"/>
    <property type="molecule type" value="Genomic_DNA"/>
</dbReference>
<dbReference type="PANTHER" id="PTHR47429:SF9">
    <property type="entry name" value="PAS DOMAIN-CONTAINING PROTEIN"/>
    <property type="match status" value="1"/>
</dbReference>
<evidence type="ECO:0000313" key="6">
    <source>
        <dbReference type="Proteomes" id="UP001302126"/>
    </source>
</evidence>
<dbReference type="InterPro" id="IPR035965">
    <property type="entry name" value="PAS-like_dom_sf"/>
</dbReference>
<name>A0AAN6X1L3_9PEZI</name>
<dbReference type="GO" id="GO:0005634">
    <property type="term" value="C:nucleus"/>
    <property type="evidence" value="ECO:0007669"/>
    <property type="project" value="TreeGrafter"/>
</dbReference>
<dbReference type="Gene3D" id="3.30.450.20">
    <property type="entry name" value="PAS domain"/>
    <property type="match status" value="1"/>
</dbReference>
<keyword evidence="3" id="KW-0157">Chromophore</keyword>
<reference evidence="5" key="2">
    <citation type="submission" date="2023-05" db="EMBL/GenBank/DDBJ databases">
        <authorList>
            <consortium name="Lawrence Berkeley National Laboratory"/>
            <person name="Steindorff A."/>
            <person name="Hensen N."/>
            <person name="Bonometti L."/>
            <person name="Westerberg I."/>
            <person name="Brannstrom I.O."/>
            <person name="Guillou S."/>
            <person name="Cros-Aarteil S."/>
            <person name="Calhoun S."/>
            <person name="Haridas S."/>
            <person name="Kuo A."/>
            <person name="Mondo S."/>
            <person name="Pangilinan J."/>
            <person name="Riley R."/>
            <person name="Labutti K."/>
            <person name="Andreopoulos B."/>
            <person name="Lipzen A."/>
            <person name="Chen C."/>
            <person name="Yanf M."/>
            <person name="Daum C."/>
            <person name="Ng V."/>
            <person name="Clum A."/>
            <person name="Ohm R."/>
            <person name="Martin F."/>
            <person name="Silar P."/>
            <person name="Natvig D."/>
            <person name="Lalanne C."/>
            <person name="Gautier V."/>
            <person name="Ament-Velasquez S.L."/>
            <person name="Kruys A."/>
            <person name="Hutchinson M.I."/>
            <person name="Powell A.J."/>
            <person name="Barry K."/>
            <person name="Miller A.N."/>
            <person name="Grigoriev I.V."/>
            <person name="Debuchy R."/>
            <person name="Gladieux P."/>
            <person name="Thoren M.H."/>
            <person name="Johannesson H."/>
        </authorList>
    </citation>
    <scope>NUCLEOTIDE SEQUENCE</scope>
    <source>
        <strain evidence="5">PSN309</strain>
    </source>
</reference>
<keyword evidence="2" id="KW-0288">FMN</keyword>
<comment type="caution">
    <text evidence="5">The sequence shown here is derived from an EMBL/GenBank/DDBJ whole genome shotgun (WGS) entry which is preliminary data.</text>
</comment>
<sequence>MVSGMSTPTNNPALAIDFAREKLHLQSQILPDDSNQFRAGSESRKGKGTGGDRQYLEPLDEEDIEPGGFDLLSPVLEVGTPIARYILEERSELLFSDEHLEAIFADPHLFTSFTAFLRAFRPTFVPLLSFYFDALKALKTIDYSNFILRSLQPLEAYQVLSGNPVWRQAHTRSRLPHTPRADDEPSSVERIRAKLAACKEHYETLLNYRRDGTPFMNLLMCSPFLDSHGDTRDMIGAQIDVSGLVRECAGLDSLQVLVNKKQQKQEPTSPFGLEFAAAWSG</sequence>
<reference evidence="5" key="1">
    <citation type="journal article" date="2023" name="Mol. Phylogenet. Evol.">
        <title>Genome-scale phylogeny and comparative genomics of the fungal order Sordariales.</title>
        <authorList>
            <person name="Hensen N."/>
            <person name="Bonometti L."/>
            <person name="Westerberg I."/>
            <person name="Brannstrom I.O."/>
            <person name="Guillou S."/>
            <person name="Cros-Aarteil S."/>
            <person name="Calhoun S."/>
            <person name="Haridas S."/>
            <person name="Kuo A."/>
            <person name="Mondo S."/>
            <person name="Pangilinan J."/>
            <person name="Riley R."/>
            <person name="LaButti K."/>
            <person name="Andreopoulos B."/>
            <person name="Lipzen A."/>
            <person name="Chen C."/>
            <person name="Yan M."/>
            <person name="Daum C."/>
            <person name="Ng V."/>
            <person name="Clum A."/>
            <person name="Steindorff A."/>
            <person name="Ohm R.A."/>
            <person name="Martin F."/>
            <person name="Silar P."/>
            <person name="Natvig D.O."/>
            <person name="Lalanne C."/>
            <person name="Gautier V."/>
            <person name="Ament-Velasquez S.L."/>
            <person name="Kruys A."/>
            <person name="Hutchinson M.I."/>
            <person name="Powell A.J."/>
            <person name="Barry K."/>
            <person name="Miller A.N."/>
            <person name="Grigoriev I.V."/>
            <person name="Debuchy R."/>
            <person name="Gladieux P."/>
            <person name="Hiltunen Thoren M."/>
            <person name="Johannesson H."/>
        </authorList>
    </citation>
    <scope>NUCLEOTIDE SEQUENCE</scope>
    <source>
        <strain evidence="5">PSN309</strain>
    </source>
</reference>
<evidence type="ECO:0000313" key="5">
    <source>
        <dbReference type="EMBL" id="KAK4191653.1"/>
    </source>
</evidence>
<evidence type="ECO:0000256" key="4">
    <source>
        <dbReference type="SAM" id="MobiDB-lite"/>
    </source>
</evidence>
<evidence type="ECO:0008006" key="7">
    <source>
        <dbReference type="Google" id="ProtNLM"/>
    </source>
</evidence>
<protein>
    <recommendedName>
        <fullName evidence="7">RGS domain-containing protein</fullName>
    </recommendedName>
</protein>
<proteinExistence type="predicted"/>
<accession>A0AAN6X1L3</accession>
<feature type="region of interest" description="Disordered" evidence="4">
    <location>
        <begin position="33"/>
        <end position="57"/>
    </location>
</feature>
<evidence type="ECO:0000256" key="2">
    <source>
        <dbReference type="ARBA" id="ARBA00022643"/>
    </source>
</evidence>
<keyword evidence="1" id="KW-0285">Flavoprotein</keyword>
<organism evidence="5 6">
    <name type="scientific">Podospora australis</name>
    <dbReference type="NCBI Taxonomy" id="1536484"/>
    <lineage>
        <taxon>Eukaryota</taxon>
        <taxon>Fungi</taxon>
        <taxon>Dikarya</taxon>
        <taxon>Ascomycota</taxon>
        <taxon>Pezizomycotina</taxon>
        <taxon>Sordariomycetes</taxon>
        <taxon>Sordariomycetidae</taxon>
        <taxon>Sordariales</taxon>
        <taxon>Podosporaceae</taxon>
        <taxon>Podospora</taxon>
    </lineage>
</organism>
<dbReference type="PANTHER" id="PTHR47429">
    <property type="entry name" value="PROTEIN TWIN LOV 1"/>
    <property type="match status" value="1"/>
</dbReference>
<evidence type="ECO:0000256" key="1">
    <source>
        <dbReference type="ARBA" id="ARBA00022630"/>
    </source>
</evidence>